<dbReference type="EMBL" id="KV454541">
    <property type="protein sequence ID" value="ODV66872.1"/>
    <property type="molecule type" value="Genomic_DNA"/>
</dbReference>
<dbReference type="SUPFAM" id="SSF81382">
    <property type="entry name" value="Skp1 dimerisation domain-like"/>
    <property type="match status" value="1"/>
</dbReference>
<dbReference type="STRING" id="984485.A0A1E4RHX8"/>
<gene>
    <name evidence="5" type="ORF">HYPBUDRAFT_152895</name>
</gene>
<sequence>MASLTSFDYSHRKFAPESLVTIVSKDGHSFTTTRRIFHCSSLLHNICIDLDPYCIENETFEVPLPTLLGVVLGAIIEYLEFHHARESSSAYSKRSILQMSLLKGWNSHFCEKHSNLVYEFIIAADYLNIRPLYELALSYVARLIENKSADEIRKLLTHG</sequence>
<comment type="function">
    <text evidence="3">Essential component of the SCF (SKP1-CUL1-F-box protein) E3 ubiquitin ligase complexes, which mediate the ubiquitination and subsequent proteasomal degradation of target proteins.</text>
</comment>
<dbReference type="InterPro" id="IPR001232">
    <property type="entry name" value="SKP1-like"/>
</dbReference>
<dbReference type="InterPro" id="IPR011333">
    <property type="entry name" value="SKP1/BTB/POZ_sf"/>
</dbReference>
<comment type="subunit">
    <text evidence="3">Component of the SCF (SKP1-CUL1-F-box protein) E3 ubiquitin ligase complexes.</text>
</comment>
<proteinExistence type="inferred from homology"/>
<dbReference type="InterPro" id="IPR016073">
    <property type="entry name" value="Skp1_comp_POZ"/>
</dbReference>
<dbReference type="SUPFAM" id="SSF54695">
    <property type="entry name" value="POZ domain"/>
    <property type="match status" value="1"/>
</dbReference>
<name>A0A1E4RHX8_9ASCO</name>
<dbReference type="AlphaFoldDB" id="A0A1E4RHX8"/>
<dbReference type="UniPathway" id="UPA00143"/>
<dbReference type="Gene3D" id="3.30.710.10">
    <property type="entry name" value="Potassium Channel Kv1.1, Chain A"/>
    <property type="match status" value="1"/>
</dbReference>
<evidence type="ECO:0000256" key="1">
    <source>
        <dbReference type="ARBA" id="ARBA00009993"/>
    </source>
</evidence>
<organism evidence="5 6">
    <name type="scientific">Hyphopichia burtonii NRRL Y-1933</name>
    <dbReference type="NCBI Taxonomy" id="984485"/>
    <lineage>
        <taxon>Eukaryota</taxon>
        <taxon>Fungi</taxon>
        <taxon>Dikarya</taxon>
        <taxon>Ascomycota</taxon>
        <taxon>Saccharomycotina</taxon>
        <taxon>Pichiomycetes</taxon>
        <taxon>Debaryomycetaceae</taxon>
        <taxon>Hyphopichia</taxon>
    </lineage>
</organism>
<dbReference type="GeneID" id="30995800"/>
<protein>
    <recommendedName>
        <fullName evidence="3">E3 ubiquitin ligase complex SCF subunit</fullName>
    </recommendedName>
</protein>
<dbReference type="Pfam" id="PF03931">
    <property type="entry name" value="Skp1_POZ"/>
    <property type="match status" value="1"/>
</dbReference>
<comment type="pathway">
    <text evidence="3">Protein modification; protein ubiquitination.</text>
</comment>
<feature type="domain" description="SKP1 component POZ" evidence="4">
    <location>
        <begin position="19"/>
        <end position="83"/>
    </location>
</feature>
<dbReference type="RefSeq" id="XP_020075939.1">
    <property type="nucleotide sequence ID" value="XM_020221251.1"/>
</dbReference>
<dbReference type="Proteomes" id="UP000095085">
    <property type="component" value="Unassembled WGS sequence"/>
</dbReference>
<evidence type="ECO:0000313" key="5">
    <source>
        <dbReference type="EMBL" id="ODV66872.1"/>
    </source>
</evidence>
<dbReference type="InterPro" id="IPR016897">
    <property type="entry name" value="SKP1"/>
</dbReference>
<dbReference type="GO" id="GO:0016567">
    <property type="term" value="P:protein ubiquitination"/>
    <property type="evidence" value="ECO:0007669"/>
    <property type="project" value="UniProtKB-UniPathway"/>
</dbReference>
<dbReference type="InterPro" id="IPR036296">
    <property type="entry name" value="SKP1-like_dim_sf"/>
</dbReference>
<evidence type="ECO:0000256" key="3">
    <source>
        <dbReference type="PIRNR" id="PIRNR028729"/>
    </source>
</evidence>
<accession>A0A1E4RHX8</accession>
<dbReference type="GO" id="GO:0006511">
    <property type="term" value="P:ubiquitin-dependent protein catabolic process"/>
    <property type="evidence" value="ECO:0007669"/>
    <property type="project" value="InterPro"/>
</dbReference>
<reference evidence="6" key="1">
    <citation type="submission" date="2016-05" db="EMBL/GenBank/DDBJ databases">
        <title>Comparative genomics of biotechnologically important yeasts.</title>
        <authorList>
            <consortium name="DOE Joint Genome Institute"/>
            <person name="Riley R."/>
            <person name="Haridas S."/>
            <person name="Wolfe K.H."/>
            <person name="Lopes M.R."/>
            <person name="Hittinger C.T."/>
            <person name="Goker M."/>
            <person name="Salamov A."/>
            <person name="Wisecaver J."/>
            <person name="Long T.M."/>
            <person name="Aerts A.L."/>
            <person name="Barry K."/>
            <person name="Choi C."/>
            <person name="Clum A."/>
            <person name="Coughlan A.Y."/>
            <person name="Deshpande S."/>
            <person name="Douglass A.P."/>
            <person name="Hanson S.J."/>
            <person name="Klenk H.-P."/>
            <person name="Labutti K."/>
            <person name="Lapidus A."/>
            <person name="Lindquist E."/>
            <person name="Lipzen A."/>
            <person name="Meier-Kolthoff J.P."/>
            <person name="Ohm R.A."/>
            <person name="Otillar R.P."/>
            <person name="Pangilinan J."/>
            <person name="Peng Y."/>
            <person name="Rokas A."/>
            <person name="Rosa C.A."/>
            <person name="Scheuner C."/>
            <person name="Sibirny A.A."/>
            <person name="Slot J.C."/>
            <person name="Stielow J.B."/>
            <person name="Sun H."/>
            <person name="Kurtzman C.P."/>
            <person name="Blackwell M."/>
            <person name="Grigoriev I.V."/>
            <person name="Jeffries T.W."/>
        </authorList>
    </citation>
    <scope>NUCLEOTIDE SEQUENCE [LARGE SCALE GENOMIC DNA]</scope>
    <source>
        <strain evidence="6">NRRL Y-1933</strain>
    </source>
</reference>
<comment type="similarity">
    <text evidence="1 3">Belongs to the SKP1 family.</text>
</comment>
<dbReference type="OrthoDB" id="2342932at2759"/>
<dbReference type="PANTHER" id="PTHR11165">
    <property type="entry name" value="SKP1"/>
    <property type="match status" value="1"/>
</dbReference>
<evidence type="ECO:0000313" key="6">
    <source>
        <dbReference type="Proteomes" id="UP000095085"/>
    </source>
</evidence>
<dbReference type="PIRSF" id="PIRSF028729">
    <property type="entry name" value="E3_ubiquit_lig_SCF_Skp"/>
    <property type="match status" value="1"/>
</dbReference>
<evidence type="ECO:0000259" key="4">
    <source>
        <dbReference type="Pfam" id="PF03931"/>
    </source>
</evidence>
<dbReference type="SMART" id="SM00512">
    <property type="entry name" value="Skp1"/>
    <property type="match status" value="1"/>
</dbReference>
<keyword evidence="6" id="KW-1185">Reference proteome</keyword>
<evidence type="ECO:0000256" key="2">
    <source>
        <dbReference type="ARBA" id="ARBA00022786"/>
    </source>
</evidence>
<keyword evidence="2 3" id="KW-0833">Ubl conjugation pathway</keyword>